<evidence type="ECO:0000259" key="2">
    <source>
        <dbReference type="Pfam" id="PF00582"/>
    </source>
</evidence>
<dbReference type="SUPFAM" id="SSF52402">
    <property type="entry name" value="Adenine nucleotide alpha hydrolases-like"/>
    <property type="match status" value="1"/>
</dbReference>
<evidence type="ECO:0000256" key="1">
    <source>
        <dbReference type="ARBA" id="ARBA00008791"/>
    </source>
</evidence>
<proteinExistence type="inferred from homology"/>
<dbReference type="AlphaFoldDB" id="A0A1W6ZC52"/>
<accession>A0A1W6ZC52</accession>
<sequence length="141" mass="15359">MSKVMVPIDGSECALRALNHVIRNAQRFQPLTLHLLNVQFPIATGTVRLFIDQATIRQYHQEEGEAMLARARELLSSADVPYETHIKVGRIAETIVASAKELGCDEIVMGSRGSSSTAGHWLGSVATKTLHLASVPVTIIK</sequence>
<dbReference type="Pfam" id="PF00582">
    <property type="entry name" value="Usp"/>
    <property type="match status" value="1"/>
</dbReference>
<dbReference type="InterPro" id="IPR006016">
    <property type="entry name" value="UspA"/>
</dbReference>
<organism evidence="3 4">
    <name type="scientific">Bordetella genomosp. 13</name>
    <dbReference type="NCBI Taxonomy" id="463040"/>
    <lineage>
        <taxon>Bacteria</taxon>
        <taxon>Pseudomonadati</taxon>
        <taxon>Pseudomonadota</taxon>
        <taxon>Betaproteobacteria</taxon>
        <taxon>Burkholderiales</taxon>
        <taxon>Alcaligenaceae</taxon>
        <taxon>Bordetella</taxon>
    </lineage>
</organism>
<keyword evidence="4" id="KW-1185">Reference proteome</keyword>
<dbReference type="InterPro" id="IPR006015">
    <property type="entry name" value="Universal_stress_UspA"/>
</dbReference>
<dbReference type="PRINTS" id="PR01438">
    <property type="entry name" value="UNVRSLSTRESS"/>
</dbReference>
<name>A0A1W6ZC52_9BORD</name>
<evidence type="ECO:0000313" key="4">
    <source>
        <dbReference type="Proteomes" id="UP000194161"/>
    </source>
</evidence>
<dbReference type="STRING" id="463040.CAL15_11110"/>
<comment type="similarity">
    <text evidence="1">Belongs to the universal stress protein A family.</text>
</comment>
<dbReference type="InterPro" id="IPR014729">
    <property type="entry name" value="Rossmann-like_a/b/a_fold"/>
</dbReference>
<dbReference type="Gene3D" id="3.40.50.620">
    <property type="entry name" value="HUPs"/>
    <property type="match status" value="1"/>
</dbReference>
<dbReference type="CDD" id="cd00293">
    <property type="entry name" value="USP-like"/>
    <property type="match status" value="1"/>
</dbReference>
<dbReference type="OrthoDB" id="5512223at2"/>
<dbReference type="KEGG" id="bgm:CAL15_11110"/>
<dbReference type="Proteomes" id="UP000194161">
    <property type="component" value="Chromosome"/>
</dbReference>
<dbReference type="PANTHER" id="PTHR31964">
    <property type="entry name" value="ADENINE NUCLEOTIDE ALPHA HYDROLASES-LIKE SUPERFAMILY PROTEIN"/>
    <property type="match status" value="1"/>
</dbReference>
<feature type="domain" description="UspA" evidence="2">
    <location>
        <begin position="2"/>
        <end position="141"/>
    </location>
</feature>
<dbReference type="RefSeq" id="WP_086078645.1">
    <property type="nucleotide sequence ID" value="NZ_CP021111.1"/>
</dbReference>
<evidence type="ECO:0000313" key="3">
    <source>
        <dbReference type="EMBL" id="ARP94877.1"/>
    </source>
</evidence>
<protein>
    <recommendedName>
        <fullName evidence="2">UspA domain-containing protein</fullName>
    </recommendedName>
</protein>
<dbReference type="PANTHER" id="PTHR31964:SF113">
    <property type="entry name" value="USPA DOMAIN-CONTAINING PROTEIN"/>
    <property type="match status" value="1"/>
</dbReference>
<gene>
    <name evidence="3" type="ORF">CAL15_11110</name>
</gene>
<dbReference type="EMBL" id="CP021111">
    <property type="protein sequence ID" value="ARP94877.1"/>
    <property type="molecule type" value="Genomic_DNA"/>
</dbReference>
<reference evidence="3 4" key="1">
    <citation type="submission" date="2017-05" db="EMBL/GenBank/DDBJ databases">
        <title>Complete and WGS of Bordetella genogroups.</title>
        <authorList>
            <person name="Spilker T."/>
            <person name="LiPuma J."/>
        </authorList>
    </citation>
    <scope>NUCLEOTIDE SEQUENCE [LARGE SCALE GENOMIC DNA]</scope>
    <source>
        <strain evidence="3 4">AU7206</strain>
    </source>
</reference>